<feature type="region of interest" description="Disordered" evidence="8">
    <location>
        <begin position="649"/>
        <end position="684"/>
    </location>
</feature>
<dbReference type="InterPro" id="IPR001298">
    <property type="entry name" value="Filamin/ABP280_rpt"/>
</dbReference>
<evidence type="ECO:0000256" key="6">
    <source>
        <dbReference type="PROSITE-ProRule" id="PRU00024"/>
    </source>
</evidence>
<keyword evidence="11" id="KW-1185">Reference proteome</keyword>
<dbReference type="GO" id="GO:0061630">
    <property type="term" value="F:ubiquitin protein ligase activity"/>
    <property type="evidence" value="ECO:0007669"/>
    <property type="project" value="TreeGrafter"/>
</dbReference>
<evidence type="ECO:0000256" key="1">
    <source>
        <dbReference type="ARBA" id="ARBA00008518"/>
    </source>
</evidence>
<dbReference type="InterPro" id="IPR013783">
    <property type="entry name" value="Ig-like_fold"/>
</dbReference>
<evidence type="ECO:0000256" key="7">
    <source>
        <dbReference type="PROSITE-ProRule" id="PRU00087"/>
    </source>
</evidence>
<dbReference type="InterPro" id="IPR017907">
    <property type="entry name" value="Znf_RING_CS"/>
</dbReference>
<feature type="domain" description="B box-type" evidence="9">
    <location>
        <begin position="285"/>
        <end position="332"/>
    </location>
</feature>
<comment type="caution">
    <text evidence="10">The sequence shown here is derived from an EMBL/GenBank/DDBJ whole genome shotgun (WGS) entry which is preliminary data.</text>
</comment>
<gene>
    <name evidence="10" type="ORF">Pcinc_038205</name>
</gene>
<evidence type="ECO:0000256" key="5">
    <source>
        <dbReference type="ARBA" id="ARBA00022833"/>
    </source>
</evidence>
<dbReference type="PANTHER" id="PTHR25462:SF291">
    <property type="entry name" value="E3 UBIQUITIN-PROTEIN LIGASE TRIM45"/>
    <property type="match status" value="1"/>
</dbReference>
<dbReference type="InterPro" id="IPR013083">
    <property type="entry name" value="Znf_RING/FYVE/PHD"/>
</dbReference>
<dbReference type="Gene3D" id="3.30.40.10">
    <property type="entry name" value="Zinc/RING finger domain, C3HC4 (zinc finger)"/>
    <property type="match status" value="1"/>
</dbReference>
<dbReference type="Pfam" id="PF00630">
    <property type="entry name" value="Filamin"/>
    <property type="match status" value="1"/>
</dbReference>
<dbReference type="PROSITE" id="PS50194">
    <property type="entry name" value="FILAMIN_REPEAT"/>
    <property type="match status" value="1"/>
</dbReference>
<dbReference type="PANTHER" id="PTHR25462">
    <property type="entry name" value="BONUS, ISOFORM C-RELATED"/>
    <property type="match status" value="1"/>
</dbReference>
<dbReference type="Pfam" id="PF00643">
    <property type="entry name" value="zf-B_box"/>
    <property type="match status" value="1"/>
</dbReference>
<feature type="compositionally biased region" description="Low complexity" evidence="8">
    <location>
        <begin position="68"/>
        <end position="80"/>
    </location>
</feature>
<accession>A0AAE1ELU2</accession>
<reference evidence="10" key="1">
    <citation type="submission" date="2023-10" db="EMBL/GenBank/DDBJ databases">
        <title>Genome assemblies of two species of porcelain crab, Petrolisthes cinctipes and Petrolisthes manimaculis (Anomura: Porcellanidae).</title>
        <authorList>
            <person name="Angst P."/>
        </authorList>
    </citation>
    <scope>NUCLEOTIDE SEQUENCE</scope>
    <source>
        <strain evidence="10">PB745_01</strain>
        <tissue evidence="10">Gill</tissue>
    </source>
</reference>
<feature type="region of interest" description="Disordered" evidence="8">
    <location>
        <begin position="35"/>
        <end position="228"/>
    </location>
</feature>
<dbReference type="Proteomes" id="UP001286313">
    <property type="component" value="Unassembled WGS sequence"/>
</dbReference>
<dbReference type="SMART" id="SM00557">
    <property type="entry name" value="IG_FLMN"/>
    <property type="match status" value="1"/>
</dbReference>
<feature type="compositionally biased region" description="Polar residues" evidence="8">
    <location>
        <begin position="187"/>
        <end position="199"/>
    </location>
</feature>
<organism evidence="10 11">
    <name type="scientific">Petrolisthes cinctipes</name>
    <name type="common">Flat porcelain crab</name>
    <dbReference type="NCBI Taxonomy" id="88211"/>
    <lineage>
        <taxon>Eukaryota</taxon>
        <taxon>Metazoa</taxon>
        <taxon>Ecdysozoa</taxon>
        <taxon>Arthropoda</taxon>
        <taxon>Crustacea</taxon>
        <taxon>Multicrustacea</taxon>
        <taxon>Malacostraca</taxon>
        <taxon>Eumalacostraca</taxon>
        <taxon>Eucarida</taxon>
        <taxon>Decapoda</taxon>
        <taxon>Pleocyemata</taxon>
        <taxon>Anomura</taxon>
        <taxon>Galatheoidea</taxon>
        <taxon>Porcellanidae</taxon>
        <taxon>Petrolisthes</taxon>
    </lineage>
</organism>
<evidence type="ECO:0000256" key="2">
    <source>
        <dbReference type="ARBA" id="ARBA00022723"/>
    </source>
</evidence>
<keyword evidence="3" id="KW-0677">Repeat</keyword>
<dbReference type="PROSITE" id="PS00518">
    <property type="entry name" value="ZF_RING_1"/>
    <property type="match status" value="1"/>
</dbReference>
<keyword evidence="5" id="KW-0862">Zinc</keyword>
<feature type="compositionally biased region" description="Low complexity" evidence="8">
    <location>
        <begin position="660"/>
        <end position="673"/>
    </location>
</feature>
<evidence type="ECO:0000313" key="11">
    <source>
        <dbReference type="Proteomes" id="UP001286313"/>
    </source>
</evidence>
<sequence length="805" mass="86520">MNECGACGRRWVEPRLLPCLHTVCTPCLHARATHTTTSTTTPTTTTTTTTSNNNNTLIRRESSRETPTHTPTPTSLPHVPIRTSTPTTSYPPQLPMRTPTPTSIPSTTTRSITPTPSVCSSTSSSSTLQQNGHHHHHAVVNGDNTRGTSPMRPRLYSEGDTTGREDQRHHRSWPPSHDLDTVIDMLTNLSPGSRANTPSTPAPRLTLTPSESPAPPSDATPTATLERTRWRGDSCEGVQKGRGVYVVWCPECGYEAEVPPGGVECFPLNYILQKHLVLEALNSDSTTVYCDLCQDEVEAEERCETCPANLCRLCGTAHIRQRRTTHHVVISLQEARAAGIREVAHTLVCSTHGEGEVGWWCQSCQEPLCSSCLATLHRGHPNATVAHEAPQARAILTSLLERATARVDELLGAVEELAGAGAEVEERGRLVGDEVNSFIDDYILALEHHRTTLLHQVRQACERAQRGMVVESQRAGQTASWLRQGCDLAHDLLHHAGNAEALALTPLISARIQSLLREEVRGPGRWCRLTLLRDHRAGRVRGHRLEGVIADERASPAQSRLKPLCEVGSVSVGSRVSALVVARDDDGQPITHGGEQPVATLTSLSGTHLCGCSVRDREDGSYEVVLSPPVPGPALLTVTIQGVHVKGSPLELTVTPSPPSSASSSVSSSSSSSSGGGGGGDQNKECVGRRHTGIFHCCTFCSSSGDKTATCACSATMPGGYQGCGHNHAGHPGQKHWSCCAQTSPSAPCARPSSQYYQDVFMHGYLAKGFQMLSSRSSTVRNPSAVHYSEETCLVSVLEFCIVSS</sequence>
<evidence type="ECO:0000256" key="8">
    <source>
        <dbReference type="SAM" id="MobiDB-lite"/>
    </source>
</evidence>
<comment type="similarity">
    <text evidence="1">Belongs to the TRIM/RBCC family.</text>
</comment>
<feature type="compositionally biased region" description="Low complexity" evidence="8">
    <location>
        <begin position="97"/>
        <end position="127"/>
    </location>
</feature>
<dbReference type="Gene3D" id="2.60.40.10">
    <property type="entry name" value="Immunoglobulins"/>
    <property type="match status" value="1"/>
</dbReference>
<evidence type="ECO:0000256" key="4">
    <source>
        <dbReference type="ARBA" id="ARBA00022771"/>
    </source>
</evidence>
<protein>
    <recommendedName>
        <fullName evidence="9">B box-type domain-containing protein</fullName>
    </recommendedName>
</protein>
<keyword evidence="2" id="KW-0479">Metal-binding</keyword>
<dbReference type="InterPro" id="IPR017868">
    <property type="entry name" value="Filamin/ABP280_repeat-like"/>
</dbReference>
<dbReference type="Gene3D" id="3.30.160.60">
    <property type="entry name" value="Classic Zinc Finger"/>
    <property type="match status" value="1"/>
</dbReference>
<keyword evidence="4 6" id="KW-0863">Zinc-finger</keyword>
<dbReference type="InterPro" id="IPR000315">
    <property type="entry name" value="Znf_B-box"/>
</dbReference>
<feature type="compositionally biased region" description="Polar residues" evidence="8">
    <location>
        <begin position="82"/>
        <end position="91"/>
    </location>
</feature>
<name>A0AAE1ELU2_PETCI</name>
<dbReference type="SUPFAM" id="SSF81296">
    <property type="entry name" value="E set domains"/>
    <property type="match status" value="1"/>
</dbReference>
<dbReference type="SMART" id="SM00336">
    <property type="entry name" value="BBOX"/>
    <property type="match status" value="2"/>
</dbReference>
<dbReference type="PROSITE" id="PS50119">
    <property type="entry name" value="ZF_BBOX"/>
    <property type="match status" value="2"/>
</dbReference>
<dbReference type="EMBL" id="JAWQEG010006240">
    <property type="protein sequence ID" value="KAK3855390.1"/>
    <property type="molecule type" value="Genomic_DNA"/>
</dbReference>
<feature type="compositionally biased region" description="Basic and acidic residues" evidence="8">
    <location>
        <begin position="58"/>
        <end position="67"/>
    </location>
</feature>
<feature type="repeat" description="Filamin" evidence="7">
    <location>
        <begin position="614"/>
        <end position="654"/>
    </location>
</feature>
<feature type="compositionally biased region" description="Low complexity" evidence="8">
    <location>
        <begin position="35"/>
        <end position="56"/>
    </location>
</feature>
<dbReference type="SUPFAM" id="SSF57845">
    <property type="entry name" value="B-box zinc-binding domain"/>
    <property type="match status" value="1"/>
</dbReference>
<dbReference type="InterPro" id="IPR047153">
    <property type="entry name" value="TRIM45/56/19-like"/>
</dbReference>
<dbReference type="AlphaFoldDB" id="A0AAE1ELU2"/>
<feature type="compositionally biased region" description="Basic and acidic residues" evidence="8">
    <location>
        <begin position="155"/>
        <end position="168"/>
    </location>
</feature>
<feature type="domain" description="B box-type" evidence="9">
    <location>
        <begin position="344"/>
        <end position="385"/>
    </location>
</feature>
<evidence type="ECO:0000259" key="9">
    <source>
        <dbReference type="PROSITE" id="PS50119"/>
    </source>
</evidence>
<evidence type="ECO:0000256" key="3">
    <source>
        <dbReference type="ARBA" id="ARBA00022737"/>
    </source>
</evidence>
<dbReference type="InterPro" id="IPR014756">
    <property type="entry name" value="Ig_E-set"/>
</dbReference>
<evidence type="ECO:0000313" key="10">
    <source>
        <dbReference type="EMBL" id="KAK3855390.1"/>
    </source>
</evidence>
<dbReference type="GO" id="GO:0005654">
    <property type="term" value="C:nucleoplasm"/>
    <property type="evidence" value="ECO:0007669"/>
    <property type="project" value="TreeGrafter"/>
</dbReference>
<proteinExistence type="inferred from homology"/>
<dbReference type="GO" id="GO:0008270">
    <property type="term" value="F:zinc ion binding"/>
    <property type="evidence" value="ECO:0007669"/>
    <property type="project" value="UniProtKB-KW"/>
</dbReference>